<proteinExistence type="predicted"/>
<keyword evidence="2" id="KW-1185">Reference proteome</keyword>
<sequence>MVVRSIYLLSARSREQNGQIRSSSFFLVAHADCGSVISSRAARSLLSTSRRMA</sequence>
<reference evidence="1" key="2">
    <citation type="submission" date="2018-03" db="EMBL/GenBank/DDBJ databases">
        <title>The Triticum urartu genome reveals the dynamic nature of wheat genome evolution.</title>
        <authorList>
            <person name="Ling H."/>
            <person name="Ma B."/>
            <person name="Shi X."/>
            <person name="Liu H."/>
            <person name="Dong L."/>
            <person name="Sun H."/>
            <person name="Cao Y."/>
            <person name="Gao Q."/>
            <person name="Zheng S."/>
            <person name="Li Y."/>
            <person name="Yu Y."/>
            <person name="Du H."/>
            <person name="Qi M."/>
            <person name="Li Y."/>
            <person name="Yu H."/>
            <person name="Cui Y."/>
            <person name="Wang N."/>
            <person name="Chen C."/>
            <person name="Wu H."/>
            <person name="Zhao Y."/>
            <person name="Zhang J."/>
            <person name="Li Y."/>
            <person name="Zhou W."/>
            <person name="Zhang B."/>
            <person name="Hu W."/>
            <person name="Eijk M."/>
            <person name="Tang J."/>
            <person name="Witsenboer H."/>
            <person name="Zhao S."/>
            <person name="Li Z."/>
            <person name="Zhang A."/>
            <person name="Wang D."/>
            <person name="Liang C."/>
        </authorList>
    </citation>
    <scope>NUCLEOTIDE SEQUENCE [LARGE SCALE GENOMIC DNA]</scope>
    <source>
        <strain evidence="1">cv. G1812</strain>
    </source>
</reference>
<dbReference type="Proteomes" id="UP000015106">
    <property type="component" value="Chromosome 4"/>
</dbReference>
<dbReference type="AlphaFoldDB" id="A0A8R7Q761"/>
<name>A0A8R7Q761_TRIUA</name>
<evidence type="ECO:0000313" key="1">
    <source>
        <dbReference type="EnsemblPlants" id="TuG1812G0400002411.01.T01.cds289575"/>
    </source>
</evidence>
<reference evidence="2" key="1">
    <citation type="journal article" date="2013" name="Nature">
        <title>Draft genome of the wheat A-genome progenitor Triticum urartu.</title>
        <authorList>
            <person name="Ling H.Q."/>
            <person name="Zhao S."/>
            <person name="Liu D."/>
            <person name="Wang J."/>
            <person name="Sun H."/>
            <person name="Zhang C."/>
            <person name="Fan H."/>
            <person name="Li D."/>
            <person name="Dong L."/>
            <person name="Tao Y."/>
            <person name="Gao C."/>
            <person name="Wu H."/>
            <person name="Li Y."/>
            <person name="Cui Y."/>
            <person name="Guo X."/>
            <person name="Zheng S."/>
            <person name="Wang B."/>
            <person name="Yu K."/>
            <person name="Liang Q."/>
            <person name="Yang W."/>
            <person name="Lou X."/>
            <person name="Chen J."/>
            <person name="Feng M."/>
            <person name="Jian J."/>
            <person name="Zhang X."/>
            <person name="Luo G."/>
            <person name="Jiang Y."/>
            <person name="Liu J."/>
            <person name="Wang Z."/>
            <person name="Sha Y."/>
            <person name="Zhang B."/>
            <person name="Wu H."/>
            <person name="Tang D."/>
            <person name="Shen Q."/>
            <person name="Xue P."/>
            <person name="Zou S."/>
            <person name="Wang X."/>
            <person name="Liu X."/>
            <person name="Wang F."/>
            <person name="Yang Y."/>
            <person name="An X."/>
            <person name="Dong Z."/>
            <person name="Zhang K."/>
            <person name="Zhang X."/>
            <person name="Luo M.C."/>
            <person name="Dvorak J."/>
            <person name="Tong Y."/>
            <person name="Wang J."/>
            <person name="Yang H."/>
            <person name="Li Z."/>
            <person name="Wang D."/>
            <person name="Zhang A."/>
            <person name="Wang J."/>
        </authorList>
    </citation>
    <scope>NUCLEOTIDE SEQUENCE</scope>
    <source>
        <strain evidence="2">cv. G1812</strain>
    </source>
</reference>
<protein>
    <submittedName>
        <fullName evidence="1">Uncharacterized protein</fullName>
    </submittedName>
</protein>
<organism evidence="1 2">
    <name type="scientific">Triticum urartu</name>
    <name type="common">Red wild einkorn</name>
    <name type="synonym">Crithodium urartu</name>
    <dbReference type="NCBI Taxonomy" id="4572"/>
    <lineage>
        <taxon>Eukaryota</taxon>
        <taxon>Viridiplantae</taxon>
        <taxon>Streptophyta</taxon>
        <taxon>Embryophyta</taxon>
        <taxon>Tracheophyta</taxon>
        <taxon>Spermatophyta</taxon>
        <taxon>Magnoliopsida</taxon>
        <taxon>Liliopsida</taxon>
        <taxon>Poales</taxon>
        <taxon>Poaceae</taxon>
        <taxon>BOP clade</taxon>
        <taxon>Pooideae</taxon>
        <taxon>Triticodae</taxon>
        <taxon>Triticeae</taxon>
        <taxon>Triticinae</taxon>
        <taxon>Triticum</taxon>
    </lineage>
</organism>
<evidence type="ECO:0000313" key="2">
    <source>
        <dbReference type="Proteomes" id="UP000015106"/>
    </source>
</evidence>
<reference evidence="1" key="3">
    <citation type="submission" date="2022-06" db="UniProtKB">
        <authorList>
            <consortium name="EnsemblPlants"/>
        </authorList>
    </citation>
    <scope>IDENTIFICATION</scope>
</reference>
<accession>A0A8R7Q761</accession>
<dbReference type="EnsemblPlants" id="TuG1812G0400002411.01.T01">
    <property type="protein sequence ID" value="TuG1812G0400002411.01.T01.cds289575"/>
    <property type="gene ID" value="TuG1812G0400002411.01"/>
</dbReference>
<dbReference type="Gramene" id="TuG1812G0400002411.01.T01">
    <property type="protein sequence ID" value="TuG1812G0400002411.01.T01.cds289575"/>
    <property type="gene ID" value="TuG1812G0400002411.01"/>
</dbReference>